<evidence type="ECO:0000313" key="3">
    <source>
        <dbReference type="EMBL" id="KAH7363269.1"/>
    </source>
</evidence>
<dbReference type="Pfam" id="PF22669">
    <property type="entry name" value="Exo_endo_phos2"/>
    <property type="match status" value="2"/>
</dbReference>
<dbReference type="Pfam" id="PF21310">
    <property type="entry name" value="OCRL-like_ASH"/>
    <property type="match status" value="1"/>
</dbReference>
<dbReference type="GO" id="GO:0004439">
    <property type="term" value="F:phosphatidylinositol-4,5-bisphosphate 5-phosphatase activity"/>
    <property type="evidence" value="ECO:0007669"/>
    <property type="project" value="TreeGrafter"/>
</dbReference>
<reference evidence="3" key="1">
    <citation type="journal article" date="2021" name="Nat. Commun.">
        <title>Genetic determinants of endophytism in the Arabidopsis root mycobiome.</title>
        <authorList>
            <person name="Mesny F."/>
            <person name="Miyauchi S."/>
            <person name="Thiergart T."/>
            <person name="Pickel B."/>
            <person name="Atanasova L."/>
            <person name="Karlsson M."/>
            <person name="Huettel B."/>
            <person name="Barry K.W."/>
            <person name="Haridas S."/>
            <person name="Chen C."/>
            <person name="Bauer D."/>
            <person name="Andreopoulos W."/>
            <person name="Pangilinan J."/>
            <person name="LaButti K."/>
            <person name="Riley R."/>
            <person name="Lipzen A."/>
            <person name="Clum A."/>
            <person name="Drula E."/>
            <person name="Henrissat B."/>
            <person name="Kohler A."/>
            <person name="Grigoriev I.V."/>
            <person name="Martin F.M."/>
            <person name="Hacquard S."/>
        </authorList>
    </citation>
    <scope>NUCLEOTIDE SEQUENCE</scope>
    <source>
        <strain evidence="3">MPI-CAGE-AT-0016</strain>
    </source>
</reference>
<feature type="compositionally biased region" description="Polar residues" evidence="1">
    <location>
        <begin position="1"/>
        <end position="17"/>
    </location>
</feature>
<dbReference type="InterPro" id="IPR046985">
    <property type="entry name" value="IP5"/>
</dbReference>
<feature type="region of interest" description="Disordered" evidence="1">
    <location>
        <begin position="320"/>
        <end position="362"/>
    </location>
</feature>
<dbReference type="InterPro" id="IPR000300">
    <property type="entry name" value="IPPc"/>
</dbReference>
<proteinExistence type="predicted"/>
<keyword evidence="4" id="KW-1185">Reference proteome</keyword>
<dbReference type="Gene3D" id="2.60.40.10">
    <property type="entry name" value="Immunoglobulins"/>
    <property type="match status" value="1"/>
</dbReference>
<dbReference type="InterPro" id="IPR036691">
    <property type="entry name" value="Endo/exonu/phosph_ase_sf"/>
</dbReference>
<dbReference type="PANTHER" id="PTHR11200">
    <property type="entry name" value="INOSITOL 5-PHOSPHATASE"/>
    <property type="match status" value="1"/>
</dbReference>
<dbReference type="Proteomes" id="UP000813385">
    <property type="component" value="Unassembled WGS sequence"/>
</dbReference>
<protein>
    <submittedName>
        <fullName evidence="3">Type II inositol-1,4,5-trisphosphate 5-phosphatase</fullName>
    </submittedName>
</protein>
<evidence type="ECO:0000313" key="4">
    <source>
        <dbReference type="Proteomes" id="UP000813385"/>
    </source>
</evidence>
<evidence type="ECO:0000256" key="1">
    <source>
        <dbReference type="SAM" id="MobiDB-lite"/>
    </source>
</evidence>
<dbReference type="GO" id="GO:0046856">
    <property type="term" value="P:phosphatidylinositol dephosphorylation"/>
    <property type="evidence" value="ECO:0007669"/>
    <property type="project" value="InterPro"/>
</dbReference>
<feature type="region of interest" description="Disordered" evidence="1">
    <location>
        <begin position="469"/>
        <end position="511"/>
    </location>
</feature>
<dbReference type="SUPFAM" id="SSF56219">
    <property type="entry name" value="DNase I-like"/>
    <property type="match status" value="1"/>
</dbReference>
<dbReference type="SMART" id="SM00128">
    <property type="entry name" value="IPPc"/>
    <property type="match status" value="1"/>
</dbReference>
<sequence>MTSSFEQEQSFDSTTTEPVDLASNPHSLARAVYARRSEYVRRHRIRVKVGSWNVAGCANTEKDLALWFVDGQGVDKRLATVDEHNPAVEDSQQTNRAISSDDHDEVRVVGGDKIGLYVLGLQEIVDLNVARDAVTRITYTDNEPLNRWKDALEEAMPRGYQMVMAEQMSGLLLLVYASPDVAPTITNVSTVQVGTGLFGYMGNKGAVTTRILLGETTRMVFVNCHLASGAEQTYLERRLWDYNQILTRTTFEPVRLPGAPDDEAEKIGDEDFAFWLGDLNFRLDGLPGPDIRRLLMLHTRGEYDLSKKNKAMYDEDSYKVKSVDDDDDTSDMASTVSSAASYDEGSDALPDPDDFEPDAHDDPASLQATLDSLLPHDQLRRVKKEKKAFHEGWREGPITFLPSYKYDVGTVSLFDSSEKQRAPSWCDRILYRTRTDKEEYEKSVREAEAAKKRDEEMKAQGLESAADDDDVLFSYDPDADADADAEDPARATSSTGYDDYDEYDDQEDAPAEDVVTKEGFTDRIELEIYTSHQRIISSDHKPIISIFSLDYDAAVPEIKAKIHGEVARELDRAENEGRPLITIVVDNMDGTVTDAAGQAADQGEPLDFGDIAYLQKHNMSLTVANTGQAPAKFSFMERPETGSEGSTSWLATSFKRRDTDDADATTDAGKEVVLEPGDTVTAFLEVTVSDTSLLRNLNAGKAKLEDILVLRVEDGRDHFIPVRATWLPSCFGRSIEELIRVPNGGIRAFLASKNQGAAPIPLDSEVHSAAPKELFKLTELVETLTTRVLADESMLDQRIVPADKQGWPFDSSSWLFCDKAAREAQVTALVEALDTDASLSEALPLDAPSIHRLEIAAEVLLLFLRTLTDGIVPVDIWAKTETALPNLASALAPARSPAEVEDDKAAVLDVLAATPNHNISFVFLTATLAKVAGDLSPVSRTDTEALTAAQGAKRFSRLARRMTAERQAAEAALARRRARERKFAEALGRVVCRAETTGVKDKERKATEDRMRVVVEMFVRKSLEDL</sequence>
<organism evidence="3 4">
    <name type="scientific">Plectosphaerella cucumerina</name>
    <dbReference type="NCBI Taxonomy" id="40658"/>
    <lineage>
        <taxon>Eukaryota</taxon>
        <taxon>Fungi</taxon>
        <taxon>Dikarya</taxon>
        <taxon>Ascomycota</taxon>
        <taxon>Pezizomycotina</taxon>
        <taxon>Sordariomycetes</taxon>
        <taxon>Hypocreomycetidae</taxon>
        <taxon>Glomerellales</taxon>
        <taxon>Plectosphaerellaceae</taxon>
        <taxon>Plectosphaerella</taxon>
    </lineage>
</organism>
<feature type="compositionally biased region" description="Low complexity" evidence="1">
    <location>
        <begin position="331"/>
        <end position="341"/>
    </location>
</feature>
<feature type="compositionally biased region" description="Acidic residues" evidence="1">
    <location>
        <begin position="344"/>
        <end position="356"/>
    </location>
</feature>
<accession>A0A8K0X4J6</accession>
<feature type="domain" description="Inositol polyphosphate-related phosphatase" evidence="2">
    <location>
        <begin position="43"/>
        <end position="454"/>
    </location>
</feature>
<comment type="caution">
    <text evidence="3">The sequence shown here is derived from an EMBL/GenBank/DDBJ whole genome shotgun (WGS) entry which is preliminary data.</text>
</comment>
<dbReference type="EMBL" id="JAGPXD010000003">
    <property type="protein sequence ID" value="KAH7363269.1"/>
    <property type="molecule type" value="Genomic_DNA"/>
</dbReference>
<gene>
    <name evidence="3" type="ORF">B0T11DRAFT_92491</name>
</gene>
<feature type="compositionally biased region" description="Acidic residues" evidence="1">
    <location>
        <begin position="469"/>
        <end position="486"/>
    </location>
</feature>
<dbReference type="InterPro" id="IPR048869">
    <property type="entry name" value="OCRL-1_2_ASH"/>
</dbReference>
<feature type="region of interest" description="Disordered" evidence="1">
    <location>
        <begin position="1"/>
        <end position="22"/>
    </location>
</feature>
<evidence type="ECO:0000259" key="2">
    <source>
        <dbReference type="SMART" id="SM00128"/>
    </source>
</evidence>
<dbReference type="AlphaFoldDB" id="A0A8K0X4J6"/>
<feature type="compositionally biased region" description="Acidic residues" evidence="1">
    <location>
        <begin position="498"/>
        <end position="511"/>
    </location>
</feature>
<dbReference type="Gene3D" id="3.60.10.10">
    <property type="entry name" value="Endonuclease/exonuclease/phosphatase"/>
    <property type="match status" value="1"/>
</dbReference>
<dbReference type="OrthoDB" id="7862313at2759"/>
<dbReference type="InterPro" id="IPR013783">
    <property type="entry name" value="Ig-like_fold"/>
</dbReference>
<name>A0A8K0X4J6_9PEZI</name>
<dbReference type="PANTHER" id="PTHR11200:SF300">
    <property type="entry name" value="TYPE II INOSITOL 1,4,5-TRISPHOSPHATE 5-PHOSPHATASE"/>
    <property type="match status" value="1"/>
</dbReference>